<name>A0A0F9C4I0_9ZZZZ</name>
<proteinExistence type="predicted"/>
<comment type="caution">
    <text evidence="1">The sequence shown here is derived from an EMBL/GenBank/DDBJ whole genome shotgun (WGS) entry which is preliminary data.</text>
</comment>
<accession>A0A0F9C4I0</accession>
<organism evidence="1">
    <name type="scientific">marine sediment metagenome</name>
    <dbReference type="NCBI Taxonomy" id="412755"/>
    <lineage>
        <taxon>unclassified sequences</taxon>
        <taxon>metagenomes</taxon>
        <taxon>ecological metagenomes</taxon>
    </lineage>
</organism>
<dbReference type="AlphaFoldDB" id="A0A0F9C4I0"/>
<reference evidence="1" key="1">
    <citation type="journal article" date="2015" name="Nature">
        <title>Complex archaea that bridge the gap between prokaryotes and eukaryotes.</title>
        <authorList>
            <person name="Spang A."/>
            <person name="Saw J.H."/>
            <person name="Jorgensen S.L."/>
            <person name="Zaremba-Niedzwiedzka K."/>
            <person name="Martijn J."/>
            <person name="Lind A.E."/>
            <person name="van Eijk R."/>
            <person name="Schleper C."/>
            <person name="Guy L."/>
            <person name="Ettema T.J."/>
        </authorList>
    </citation>
    <scope>NUCLEOTIDE SEQUENCE</scope>
</reference>
<dbReference type="EMBL" id="LAZR01046091">
    <property type="protein sequence ID" value="KKK97349.1"/>
    <property type="molecule type" value="Genomic_DNA"/>
</dbReference>
<dbReference type="InterPro" id="IPR036866">
    <property type="entry name" value="RibonucZ/Hydroxyglut_hydro"/>
</dbReference>
<sequence>MQKNTKSIRLALLGGVNKVGGNNILLEDLEYDMKVFLDFGIKIKSFSASFLAG</sequence>
<evidence type="ECO:0000313" key="1">
    <source>
        <dbReference type="EMBL" id="KKK97349.1"/>
    </source>
</evidence>
<protein>
    <submittedName>
        <fullName evidence="1">Uncharacterized protein</fullName>
    </submittedName>
</protein>
<dbReference type="Gene3D" id="3.60.15.10">
    <property type="entry name" value="Ribonuclease Z/Hydroxyacylglutathione hydrolase-like"/>
    <property type="match status" value="1"/>
</dbReference>
<gene>
    <name evidence="1" type="ORF">LCGC14_2653670</name>
</gene>